<comment type="subcellular location">
    <subcellularLocation>
        <location evidence="1">Mitochondrion</location>
    </subcellularLocation>
</comment>
<keyword evidence="10" id="KW-1185">Reference proteome</keyword>
<dbReference type="PANTHER" id="PTHR13274:SF2">
    <property type="entry name" value="SMALL RIBOSOMAL SUBUNIT PROTEIN MS25"/>
    <property type="match status" value="1"/>
</dbReference>
<dbReference type="InterPro" id="IPR036249">
    <property type="entry name" value="Thioredoxin-like_sf"/>
</dbReference>
<organism evidence="9 10">
    <name type="scientific">Amphibalanus amphitrite</name>
    <name type="common">Striped barnacle</name>
    <name type="synonym">Balanus amphitrite</name>
    <dbReference type="NCBI Taxonomy" id="1232801"/>
    <lineage>
        <taxon>Eukaryota</taxon>
        <taxon>Metazoa</taxon>
        <taxon>Ecdysozoa</taxon>
        <taxon>Arthropoda</taxon>
        <taxon>Crustacea</taxon>
        <taxon>Multicrustacea</taxon>
        <taxon>Cirripedia</taxon>
        <taxon>Thoracica</taxon>
        <taxon>Thoracicalcarea</taxon>
        <taxon>Balanomorpha</taxon>
        <taxon>Balanoidea</taxon>
        <taxon>Balanidae</taxon>
        <taxon>Amphibalaninae</taxon>
        <taxon>Amphibalanus</taxon>
    </lineage>
</organism>
<evidence type="ECO:0000259" key="8">
    <source>
        <dbReference type="SMART" id="SM00916"/>
    </source>
</evidence>
<dbReference type="SUPFAM" id="SSF52833">
    <property type="entry name" value="Thioredoxin-like"/>
    <property type="match status" value="1"/>
</dbReference>
<evidence type="ECO:0000256" key="6">
    <source>
        <dbReference type="ARBA" id="ARBA00035139"/>
    </source>
</evidence>
<dbReference type="GO" id="GO:0003735">
    <property type="term" value="F:structural constituent of ribosome"/>
    <property type="evidence" value="ECO:0007669"/>
    <property type="project" value="InterPro"/>
</dbReference>
<reference evidence="9 10" key="1">
    <citation type="submission" date="2019-07" db="EMBL/GenBank/DDBJ databases">
        <title>Draft genome assembly of a fouling barnacle, Amphibalanus amphitrite (Darwin, 1854): The first reference genome for Thecostraca.</title>
        <authorList>
            <person name="Kim W."/>
        </authorList>
    </citation>
    <scope>NUCLEOTIDE SEQUENCE [LARGE SCALE GENOMIC DNA]</scope>
    <source>
        <strain evidence="9">SNU_AA5</strain>
        <tissue evidence="9">Soma without cirri and trophi</tissue>
    </source>
</reference>
<proteinExistence type="inferred from homology"/>
<dbReference type="OrthoDB" id="5919182at2759"/>
<dbReference type="InterPro" id="IPR007741">
    <property type="entry name" value="Ribosomal_mL43/mS25/NADH_DH"/>
</dbReference>
<comment type="similarity">
    <text evidence="2">Belongs to the mitochondrion-specific ribosomal protein mS25 family.</text>
</comment>
<dbReference type="SMART" id="SM00916">
    <property type="entry name" value="L51_S25_CI-B8"/>
    <property type="match status" value="1"/>
</dbReference>
<evidence type="ECO:0000256" key="1">
    <source>
        <dbReference type="ARBA" id="ARBA00004173"/>
    </source>
</evidence>
<dbReference type="Pfam" id="PF05047">
    <property type="entry name" value="L51_S25_CI-B8"/>
    <property type="match status" value="1"/>
</dbReference>
<dbReference type="EMBL" id="VIIS01001223">
    <property type="protein sequence ID" value="KAF0300893.1"/>
    <property type="molecule type" value="Genomic_DNA"/>
</dbReference>
<dbReference type="Gene3D" id="3.40.30.10">
    <property type="entry name" value="Glutaredoxin"/>
    <property type="match status" value="1"/>
</dbReference>
<evidence type="ECO:0000313" key="10">
    <source>
        <dbReference type="Proteomes" id="UP000440578"/>
    </source>
</evidence>
<keyword evidence="5" id="KW-0687">Ribonucleoprotein</keyword>
<gene>
    <name evidence="9" type="primary">mRpS25</name>
    <name evidence="9" type="ORF">FJT64_026719</name>
</gene>
<feature type="domain" description="Ribosomal protein/NADH dehydrogenase" evidence="8">
    <location>
        <begin position="37"/>
        <end position="110"/>
    </location>
</feature>
<dbReference type="GO" id="GO:1990904">
    <property type="term" value="C:ribonucleoprotein complex"/>
    <property type="evidence" value="ECO:0007669"/>
    <property type="project" value="UniProtKB-KW"/>
</dbReference>
<keyword evidence="3 9" id="KW-0689">Ribosomal protein</keyword>
<dbReference type="PANTHER" id="PTHR13274">
    <property type="entry name" value="MITOCHONDRIAL RIBOSOMAL PROTEIN S25"/>
    <property type="match status" value="1"/>
</dbReference>
<name>A0A6A4W4Q0_AMPAM</name>
<evidence type="ECO:0000256" key="5">
    <source>
        <dbReference type="ARBA" id="ARBA00023274"/>
    </source>
</evidence>
<sequence length="170" mass="19353">MPFRLGKDPIRHTLKYLEKGPLVFKERVRVMLVHFNPREKSHAGVKDFLHWYTPQIQYKNPNVQLVAMKDMMPSPFIRLFLDGDEEVIVDAEGKTKEDILSHLTKILGKSQSVLAAEEKEAQIVENKSNFGVGCGRYCICEVPGQVPCPSVVPLPKAWRGKYKNGDMDDD</sequence>
<comment type="caution">
    <text evidence="9">The sequence shown here is derived from an EMBL/GenBank/DDBJ whole genome shotgun (WGS) entry which is preliminary data.</text>
</comment>
<evidence type="ECO:0000256" key="7">
    <source>
        <dbReference type="ARBA" id="ARBA00035369"/>
    </source>
</evidence>
<keyword evidence="4" id="KW-0496">Mitochondrion</keyword>
<protein>
    <recommendedName>
        <fullName evidence="6">Small ribosomal subunit protein mS25</fullName>
    </recommendedName>
    <alternativeName>
        <fullName evidence="7">28S ribosomal protein S25, mitochondrial</fullName>
    </alternativeName>
</protein>
<dbReference type="GO" id="GO:0005840">
    <property type="term" value="C:ribosome"/>
    <property type="evidence" value="ECO:0007669"/>
    <property type="project" value="UniProtKB-KW"/>
</dbReference>
<dbReference type="Proteomes" id="UP000440578">
    <property type="component" value="Unassembled WGS sequence"/>
</dbReference>
<dbReference type="GO" id="GO:0005739">
    <property type="term" value="C:mitochondrion"/>
    <property type="evidence" value="ECO:0007669"/>
    <property type="project" value="UniProtKB-SubCell"/>
</dbReference>
<dbReference type="AlphaFoldDB" id="A0A6A4W4Q0"/>
<evidence type="ECO:0000256" key="2">
    <source>
        <dbReference type="ARBA" id="ARBA00008046"/>
    </source>
</evidence>
<dbReference type="InterPro" id="IPR040049">
    <property type="entry name" value="Ribosomal_mS25/mL61"/>
</dbReference>
<accession>A0A6A4W4Q0</accession>
<evidence type="ECO:0000256" key="3">
    <source>
        <dbReference type="ARBA" id="ARBA00022980"/>
    </source>
</evidence>
<evidence type="ECO:0000256" key="4">
    <source>
        <dbReference type="ARBA" id="ARBA00023128"/>
    </source>
</evidence>
<evidence type="ECO:0000313" key="9">
    <source>
        <dbReference type="EMBL" id="KAF0300893.1"/>
    </source>
</evidence>